<keyword evidence="3 4" id="KW-0285">Flavoprotein</keyword>
<feature type="region of interest" description="Phosphopantothenate--cysteine ligase" evidence="3">
    <location>
        <begin position="193"/>
        <end position="401"/>
    </location>
</feature>
<comment type="catalytic activity">
    <reaction evidence="3 4">
        <text>N-[(R)-4-phosphopantothenoyl]-L-cysteine + H(+) = (R)-4'-phosphopantetheine + CO2</text>
        <dbReference type="Rhea" id="RHEA:16793"/>
        <dbReference type="ChEBI" id="CHEBI:15378"/>
        <dbReference type="ChEBI" id="CHEBI:16526"/>
        <dbReference type="ChEBI" id="CHEBI:59458"/>
        <dbReference type="ChEBI" id="CHEBI:61723"/>
        <dbReference type="EC" id="4.1.1.36"/>
    </reaction>
</comment>
<keyword evidence="8" id="KW-1185">Reference proteome</keyword>
<feature type="binding site" evidence="3">
    <location>
        <position position="345"/>
    </location>
    <ligand>
        <name>CTP</name>
        <dbReference type="ChEBI" id="CHEBI:37563"/>
    </ligand>
</feature>
<accession>A0A9D5M374</accession>
<dbReference type="InterPro" id="IPR036551">
    <property type="entry name" value="Flavin_trans-like"/>
</dbReference>
<keyword evidence="1 3" id="KW-0210">Decarboxylase</keyword>
<feature type="binding site" evidence="3">
    <location>
        <begin position="308"/>
        <end position="311"/>
    </location>
    <ligand>
        <name>CTP</name>
        <dbReference type="ChEBI" id="CHEBI:37563"/>
    </ligand>
</feature>
<evidence type="ECO:0000256" key="4">
    <source>
        <dbReference type="RuleBase" id="RU364078"/>
    </source>
</evidence>
<keyword evidence="3" id="KW-0479">Metal-binding</keyword>
<comment type="similarity">
    <text evidence="3 4">In the N-terminal section; belongs to the HFCD (homo-oligomeric flavin containing Cys decarboxylase) superfamily.</text>
</comment>
<feature type="active site" description="Proton donor" evidence="3">
    <location>
        <position position="159"/>
    </location>
</feature>
<comment type="caution">
    <text evidence="7">The sequence shown here is derived from an EMBL/GenBank/DDBJ whole genome shotgun (WGS) entry which is preliminary data.</text>
</comment>
<keyword evidence="3 4" id="KW-0436">Ligase</keyword>
<dbReference type="Proteomes" id="UP000806542">
    <property type="component" value="Unassembled WGS sequence"/>
</dbReference>
<keyword evidence="3 4" id="KW-0288">FMN</keyword>
<dbReference type="GO" id="GO:0046872">
    <property type="term" value="F:metal ion binding"/>
    <property type="evidence" value="ECO:0007669"/>
    <property type="project" value="UniProtKB-KW"/>
</dbReference>
<feature type="domain" description="DNA/pantothenate metabolism flavoprotein C-terminal" evidence="6">
    <location>
        <begin position="188"/>
        <end position="398"/>
    </location>
</feature>
<dbReference type="SUPFAM" id="SSF102645">
    <property type="entry name" value="CoaB-like"/>
    <property type="match status" value="1"/>
</dbReference>
<dbReference type="InterPro" id="IPR005252">
    <property type="entry name" value="CoaBC"/>
</dbReference>
<evidence type="ECO:0000313" key="7">
    <source>
        <dbReference type="EMBL" id="MBE5039785.1"/>
    </source>
</evidence>
<dbReference type="InterPro" id="IPR007085">
    <property type="entry name" value="DNA/pantothenate-metab_flavo_C"/>
</dbReference>
<dbReference type="GO" id="GO:0010181">
    <property type="term" value="F:FMN binding"/>
    <property type="evidence" value="ECO:0007669"/>
    <property type="project" value="UniProtKB-UniRule"/>
</dbReference>
<dbReference type="GO" id="GO:0004633">
    <property type="term" value="F:phosphopantothenoylcysteine decarboxylase activity"/>
    <property type="evidence" value="ECO:0007669"/>
    <property type="project" value="UniProtKB-UniRule"/>
</dbReference>
<dbReference type="AlphaFoldDB" id="A0A9D5M374"/>
<feature type="binding site" evidence="3">
    <location>
        <position position="291"/>
    </location>
    <ligand>
        <name>CTP</name>
        <dbReference type="ChEBI" id="CHEBI:37563"/>
    </ligand>
</feature>
<dbReference type="Gene3D" id="3.40.50.10300">
    <property type="entry name" value="CoaB-like"/>
    <property type="match status" value="1"/>
</dbReference>
<dbReference type="PANTHER" id="PTHR14359">
    <property type="entry name" value="HOMO-OLIGOMERIC FLAVIN CONTAINING CYS DECARBOXYLASE FAMILY"/>
    <property type="match status" value="1"/>
</dbReference>
<evidence type="ECO:0000313" key="8">
    <source>
        <dbReference type="Proteomes" id="UP000806542"/>
    </source>
</evidence>
<comment type="cofactor">
    <cofactor evidence="3">
        <name>Mg(2+)</name>
        <dbReference type="ChEBI" id="CHEBI:18420"/>
    </cofactor>
</comment>
<dbReference type="GO" id="GO:0004632">
    <property type="term" value="F:phosphopantothenate--cysteine ligase activity"/>
    <property type="evidence" value="ECO:0007669"/>
    <property type="project" value="UniProtKB-UniRule"/>
</dbReference>
<dbReference type="Pfam" id="PF02441">
    <property type="entry name" value="Flavoprotein"/>
    <property type="match status" value="1"/>
</dbReference>
<dbReference type="SUPFAM" id="SSF52507">
    <property type="entry name" value="Homo-oligomeric flavin-containing Cys decarboxylases, HFCD"/>
    <property type="match status" value="1"/>
</dbReference>
<protein>
    <recommendedName>
        <fullName evidence="3">Coenzyme A biosynthesis bifunctional protein CoaBC</fullName>
    </recommendedName>
    <alternativeName>
        <fullName evidence="3">DNA/pantothenate metabolism flavoprotein</fullName>
    </alternativeName>
    <alternativeName>
        <fullName evidence="3">Phosphopantothenoylcysteine synthetase/decarboxylase</fullName>
        <shortName evidence="3">PPCS-PPCDC</shortName>
    </alternativeName>
    <domain>
        <recommendedName>
            <fullName evidence="3">Phosphopantothenoylcysteine decarboxylase</fullName>
            <shortName evidence="3">PPC decarboxylase</shortName>
            <shortName evidence="3">PPC-DC</shortName>
            <ecNumber evidence="3">4.1.1.36</ecNumber>
        </recommendedName>
        <alternativeName>
            <fullName evidence="3">CoaC</fullName>
        </alternativeName>
    </domain>
    <domain>
        <recommendedName>
            <fullName evidence="3">Phosphopantothenate--cysteine ligase</fullName>
            <ecNumber evidence="3">6.3.2.5</ecNumber>
        </recommendedName>
        <alternativeName>
            <fullName evidence="3">CoaB</fullName>
        </alternativeName>
        <alternativeName>
            <fullName evidence="3">Phosphopantothenoylcysteine synthetase</fullName>
            <shortName evidence="3">PPC synthetase</shortName>
            <shortName evidence="3">PPC-S</shortName>
        </alternativeName>
    </domain>
</protein>
<dbReference type="InterPro" id="IPR035929">
    <property type="entry name" value="CoaB-like_sf"/>
</dbReference>
<dbReference type="InterPro" id="IPR003382">
    <property type="entry name" value="Flavoprotein"/>
</dbReference>
<feature type="binding site" evidence="3">
    <location>
        <position position="341"/>
    </location>
    <ligand>
        <name>CTP</name>
        <dbReference type="ChEBI" id="CHEBI:37563"/>
    </ligand>
</feature>
<evidence type="ECO:0000256" key="3">
    <source>
        <dbReference type="HAMAP-Rule" id="MF_02225"/>
    </source>
</evidence>
<proteinExistence type="inferred from homology"/>
<gene>
    <name evidence="3 7" type="primary">coaBC</name>
    <name evidence="7" type="ORF">INF28_04820</name>
</gene>
<dbReference type="EC" id="6.3.2.5" evidence="3"/>
<dbReference type="NCBIfam" id="TIGR00521">
    <property type="entry name" value="coaBC_dfp"/>
    <property type="match status" value="1"/>
</dbReference>
<comment type="pathway">
    <text evidence="3 4">Cofactor biosynthesis; coenzyme A biosynthesis; CoA from (R)-pantothenate: step 3/5.</text>
</comment>
<dbReference type="PANTHER" id="PTHR14359:SF6">
    <property type="entry name" value="PHOSPHOPANTOTHENOYLCYSTEINE DECARBOXYLASE"/>
    <property type="match status" value="1"/>
</dbReference>
<evidence type="ECO:0000259" key="6">
    <source>
        <dbReference type="Pfam" id="PF04127"/>
    </source>
</evidence>
<reference evidence="7" key="1">
    <citation type="submission" date="2020-10" db="EMBL/GenBank/DDBJ databases">
        <title>ChiBAC.</title>
        <authorList>
            <person name="Zenner C."/>
            <person name="Hitch T.C.A."/>
            <person name="Clavel T."/>
        </authorList>
    </citation>
    <scope>NUCLEOTIDE SEQUENCE</scope>
    <source>
        <strain evidence="7">DSM 107454</strain>
    </source>
</reference>
<feature type="domain" description="Flavoprotein" evidence="5">
    <location>
        <begin position="9"/>
        <end position="179"/>
    </location>
</feature>
<keyword evidence="3" id="KW-0511">Multifunctional enzyme</keyword>
<feature type="region of interest" description="Phosphopantothenoylcysteine decarboxylase" evidence="3">
    <location>
        <begin position="1"/>
        <end position="192"/>
    </location>
</feature>
<evidence type="ECO:0000256" key="2">
    <source>
        <dbReference type="ARBA" id="ARBA00023239"/>
    </source>
</evidence>
<dbReference type="EC" id="4.1.1.36" evidence="3"/>
<dbReference type="HAMAP" id="MF_02225">
    <property type="entry name" value="CoaBC"/>
    <property type="match status" value="1"/>
</dbReference>
<comment type="cofactor">
    <cofactor evidence="3">
        <name>FMN</name>
        <dbReference type="ChEBI" id="CHEBI:58210"/>
    </cofactor>
    <text evidence="3">Binds 1 FMN per subunit.</text>
</comment>
<dbReference type="GO" id="GO:0015941">
    <property type="term" value="P:pantothenate catabolic process"/>
    <property type="evidence" value="ECO:0007669"/>
    <property type="project" value="InterPro"/>
</dbReference>
<comment type="caution">
    <text evidence="3">Lacks conserved residue(s) required for the propagation of feature annotation.</text>
</comment>
<sequence>MLPLENRCIVLGITGGIAAYKAADLTSRLKKLGADIRVIMTRSAAKFICPLTLQTLSQNPVAIDMFEEPKSWEVRHIALAQAADVFVIAPCTANVIGKIAGGIADDMLTTTVMATRAPVLLAPAMNTQMYENPIVQENLSKLSRLGYQIIAPENGRLACGDMGTGKLANPERIADAVLSAALRPVGDLSGHSVLVTAGATQEALDPVRFLTNHSSGKMGYAIANAAYLRGADVTLIAAPNTQKAFEGIKIVNVISAQDMFDAVMENAENADMIIKAAAVADFRPAEYQDQKIKKAGKDSICLPLASNPDILQALGDRFGGKKMIAGFCMETENLLENAQKKLKKKNADFIVANNLTNAGAGFGTDTNVVTILSKDGKTEALPCMSKDAVANALLDRLIRAL</sequence>
<dbReference type="GO" id="GO:0015937">
    <property type="term" value="P:coenzyme A biosynthetic process"/>
    <property type="evidence" value="ECO:0007669"/>
    <property type="project" value="UniProtKB-UniRule"/>
</dbReference>
<comment type="pathway">
    <text evidence="3 4">Cofactor biosynthesis; coenzyme A biosynthesis; CoA from (R)-pantothenate: step 2/5.</text>
</comment>
<feature type="binding site" evidence="3">
    <location>
        <position position="281"/>
    </location>
    <ligand>
        <name>CTP</name>
        <dbReference type="ChEBI" id="CHEBI:37563"/>
    </ligand>
</feature>
<comment type="function">
    <text evidence="4">Catalyzes two steps in the biosynthesis of coenzyme A. In the first step cysteine is conjugated to 4'-phosphopantothenate to form 4-phosphopantothenoylcysteine, in the latter compound is decarboxylated to form 4'-phosphopantotheine.</text>
</comment>
<name>A0A9D5M374_9FIRM</name>
<evidence type="ECO:0000259" key="5">
    <source>
        <dbReference type="Pfam" id="PF02441"/>
    </source>
</evidence>
<feature type="binding site" evidence="3">
    <location>
        <position position="327"/>
    </location>
    <ligand>
        <name>CTP</name>
        <dbReference type="ChEBI" id="CHEBI:37563"/>
    </ligand>
</feature>
<dbReference type="Gene3D" id="3.40.50.1950">
    <property type="entry name" value="Flavin prenyltransferase-like"/>
    <property type="match status" value="1"/>
</dbReference>
<dbReference type="GO" id="GO:0071513">
    <property type="term" value="C:phosphopantothenoylcysteine decarboxylase complex"/>
    <property type="evidence" value="ECO:0007669"/>
    <property type="project" value="TreeGrafter"/>
</dbReference>
<comment type="function">
    <text evidence="3">Catalyzes two sequential steps in the biosynthesis of coenzyme A. In the first step cysteine is conjugated to 4'-phosphopantothenate to form 4-phosphopantothenoylcysteine. In the second step the latter compound is decarboxylated to form 4'-phosphopantotheine.</text>
</comment>
<comment type="catalytic activity">
    <reaction evidence="3 4">
        <text>(R)-4'-phosphopantothenate + L-cysteine + CTP = N-[(R)-4-phosphopantothenoyl]-L-cysteine + CMP + diphosphate + H(+)</text>
        <dbReference type="Rhea" id="RHEA:19397"/>
        <dbReference type="ChEBI" id="CHEBI:10986"/>
        <dbReference type="ChEBI" id="CHEBI:15378"/>
        <dbReference type="ChEBI" id="CHEBI:33019"/>
        <dbReference type="ChEBI" id="CHEBI:35235"/>
        <dbReference type="ChEBI" id="CHEBI:37563"/>
        <dbReference type="ChEBI" id="CHEBI:59458"/>
        <dbReference type="ChEBI" id="CHEBI:60377"/>
        <dbReference type="EC" id="6.3.2.5"/>
    </reaction>
</comment>
<dbReference type="Pfam" id="PF04127">
    <property type="entry name" value="DFP"/>
    <property type="match status" value="1"/>
</dbReference>
<keyword evidence="3" id="KW-0460">Magnesium</keyword>
<keyword evidence="2 3" id="KW-0456">Lyase</keyword>
<dbReference type="EMBL" id="JADCKB010000007">
    <property type="protein sequence ID" value="MBE5039785.1"/>
    <property type="molecule type" value="Genomic_DNA"/>
</dbReference>
<evidence type="ECO:0000256" key="1">
    <source>
        <dbReference type="ARBA" id="ARBA00022793"/>
    </source>
</evidence>
<organism evidence="7 8">
    <name type="scientific">Ructibacterium gallinarum</name>
    <dbReference type="NCBI Taxonomy" id="2779355"/>
    <lineage>
        <taxon>Bacteria</taxon>
        <taxon>Bacillati</taxon>
        <taxon>Bacillota</taxon>
        <taxon>Clostridia</taxon>
        <taxon>Eubacteriales</taxon>
        <taxon>Oscillospiraceae</taxon>
        <taxon>Ructibacterium</taxon>
    </lineage>
</organism>
<comment type="similarity">
    <text evidence="3 4">In the C-terminal section; belongs to the PPC synthetase family.</text>
</comment>
<dbReference type="RefSeq" id="WP_226392348.1">
    <property type="nucleotide sequence ID" value="NZ_JADCKB010000007.1"/>
</dbReference>